<dbReference type="EMBL" id="SWJE01000006">
    <property type="protein sequence ID" value="TKC88720.1"/>
    <property type="molecule type" value="Genomic_DNA"/>
</dbReference>
<keyword evidence="3" id="KW-1185">Reference proteome</keyword>
<dbReference type="RefSeq" id="WP_136895149.1">
    <property type="nucleotide sequence ID" value="NZ_SWJE01000006.1"/>
</dbReference>
<dbReference type="AlphaFoldDB" id="A0A4V5PIU2"/>
<reference evidence="2 3" key="1">
    <citation type="submission" date="2019-04" db="EMBL/GenBank/DDBJ databases">
        <title>Trinickia sp. 7GSK02, isolated from subtropical forest soil.</title>
        <authorList>
            <person name="Gao Z.-H."/>
            <person name="Qiu L.-H."/>
        </authorList>
    </citation>
    <scope>NUCLEOTIDE SEQUENCE [LARGE SCALE GENOMIC DNA]</scope>
    <source>
        <strain evidence="2 3">7GSK02</strain>
    </source>
</reference>
<feature type="compositionally biased region" description="Low complexity" evidence="1">
    <location>
        <begin position="56"/>
        <end position="78"/>
    </location>
</feature>
<accession>A0A4V5PIU2</accession>
<comment type="caution">
    <text evidence="2">The sequence shown here is derived from an EMBL/GenBank/DDBJ whole genome shotgun (WGS) entry which is preliminary data.</text>
</comment>
<dbReference type="Proteomes" id="UP000305539">
    <property type="component" value="Unassembled WGS sequence"/>
</dbReference>
<evidence type="ECO:0000313" key="3">
    <source>
        <dbReference type="Proteomes" id="UP000305539"/>
    </source>
</evidence>
<feature type="region of interest" description="Disordered" evidence="1">
    <location>
        <begin position="56"/>
        <end position="127"/>
    </location>
</feature>
<dbReference type="OrthoDB" id="9180898at2"/>
<evidence type="ECO:0000256" key="1">
    <source>
        <dbReference type="SAM" id="MobiDB-lite"/>
    </source>
</evidence>
<sequence>MIKKPEDLKNVFVNGAIPTQMDFADLIDSFVPKDQLPDADLQALRELIGWWRSRDAGAAPGSGTSGSPANPGSGTPAPGVSPTPPVAPGSGASPGSGAAPAGDAGSGKGPGTAAPPSDSTGASCTVPADGNWHPLPITDKTVGTWTCTASTVNARPSYRITNSAIAVVGKQLSARRLVQSVDRDSLIPWHVLQFKWLPESGSSFQLNVRARSAFGPDAGGKQTQILCRWARQD</sequence>
<organism evidence="2 3">
    <name type="scientific">Trinickia terrae</name>
    <dbReference type="NCBI Taxonomy" id="2571161"/>
    <lineage>
        <taxon>Bacteria</taxon>
        <taxon>Pseudomonadati</taxon>
        <taxon>Pseudomonadota</taxon>
        <taxon>Betaproteobacteria</taxon>
        <taxon>Burkholderiales</taxon>
        <taxon>Burkholderiaceae</taxon>
        <taxon>Trinickia</taxon>
    </lineage>
</organism>
<gene>
    <name evidence="2" type="ORF">FAZ69_13285</name>
</gene>
<feature type="compositionally biased region" description="Low complexity" evidence="1">
    <location>
        <begin position="88"/>
        <end position="103"/>
    </location>
</feature>
<evidence type="ECO:0000313" key="2">
    <source>
        <dbReference type="EMBL" id="TKC88720.1"/>
    </source>
</evidence>
<name>A0A4V5PIU2_9BURK</name>
<protein>
    <submittedName>
        <fullName evidence="2">Uncharacterized protein</fullName>
    </submittedName>
</protein>
<proteinExistence type="predicted"/>